<name>A0ABR2ECB0_9ROSI</name>
<keyword evidence="2" id="KW-1185">Reference proteome</keyword>
<sequence length="171" mass="19453">MVLAYEESNEHIDEKSCTYLRTTDNIACHRTTHVASKLHPLNALIISNELEPERRVFHATRVNPYAQFAWTTTFWIRIVQQTPTQSLFYLSGPGGTSGTARVGTKMMMSMLAMYRLMLLGSDTIPIDLIVHRDVSRSLQRNLRGNVRLVVIAMCRLRFPSKILEIIALCST</sequence>
<evidence type="ECO:0000313" key="1">
    <source>
        <dbReference type="EMBL" id="KAK8557747.1"/>
    </source>
</evidence>
<proteinExistence type="predicted"/>
<reference evidence="1 2" key="1">
    <citation type="journal article" date="2024" name="G3 (Bethesda)">
        <title>Genome assembly of Hibiscus sabdariffa L. provides insights into metabolisms of medicinal natural products.</title>
        <authorList>
            <person name="Kim T."/>
        </authorList>
    </citation>
    <scope>NUCLEOTIDE SEQUENCE [LARGE SCALE GENOMIC DNA]</scope>
    <source>
        <strain evidence="1">TK-2024</strain>
        <tissue evidence="1">Old leaves</tissue>
    </source>
</reference>
<evidence type="ECO:0000313" key="2">
    <source>
        <dbReference type="Proteomes" id="UP001472677"/>
    </source>
</evidence>
<protein>
    <submittedName>
        <fullName evidence="1">Uncharacterized protein</fullName>
    </submittedName>
</protein>
<accession>A0ABR2ECB0</accession>
<comment type="caution">
    <text evidence="1">The sequence shown here is derived from an EMBL/GenBank/DDBJ whole genome shotgun (WGS) entry which is preliminary data.</text>
</comment>
<dbReference type="EMBL" id="JBBPBM010000016">
    <property type="protein sequence ID" value="KAK8557747.1"/>
    <property type="molecule type" value="Genomic_DNA"/>
</dbReference>
<gene>
    <name evidence="1" type="ORF">V6N12_009972</name>
</gene>
<organism evidence="1 2">
    <name type="scientific">Hibiscus sabdariffa</name>
    <name type="common">roselle</name>
    <dbReference type="NCBI Taxonomy" id="183260"/>
    <lineage>
        <taxon>Eukaryota</taxon>
        <taxon>Viridiplantae</taxon>
        <taxon>Streptophyta</taxon>
        <taxon>Embryophyta</taxon>
        <taxon>Tracheophyta</taxon>
        <taxon>Spermatophyta</taxon>
        <taxon>Magnoliopsida</taxon>
        <taxon>eudicotyledons</taxon>
        <taxon>Gunneridae</taxon>
        <taxon>Pentapetalae</taxon>
        <taxon>rosids</taxon>
        <taxon>malvids</taxon>
        <taxon>Malvales</taxon>
        <taxon>Malvaceae</taxon>
        <taxon>Malvoideae</taxon>
        <taxon>Hibiscus</taxon>
    </lineage>
</organism>
<dbReference type="Proteomes" id="UP001472677">
    <property type="component" value="Unassembled WGS sequence"/>
</dbReference>